<dbReference type="Pfam" id="PF00501">
    <property type="entry name" value="AMP-binding"/>
    <property type="match status" value="1"/>
</dbReference>
<dbReference type="RefSeq" id="WP_344315345.1">
    <property type="nucleotide sequence ID" value="NZ_BAAANY010000046.1"/>
</dbReference>
<dbReference type="InterPro" id="IPR000873">
    <property type="entry name" value="AMP-dep_synth/lig_dom"/>
</dbReference>
<organism evidence="3 4">
    <name type="scientific">Fodinicola feengrottensis</name>
    <dbReference type="NCBI Taxonomy" id="435914"/>
    <lineage>
        <taxon>Bacteria</taxon>
        <taxon>Bacillati</taxon>
        <taxon>Actinomycetota</taxon>
        <taxon>Actinomycetes</taxon>
        <taxon>Mycobacteriales</taxon>
        <taxon>Fodinicola</taxon>
    </lineage>
</organism>
<dbReference type="EMBL" id="BAAANY010000046">
    <property type="protein sequence ID" value="GAA1720990.1"/>
    <property type="molecule type" value="Genomic_DNA"/>
</dbReference>
<dbReference type="Proteomes" id="UP001500618">
    <property type="component" value="Unassembled WGS sequence"/>
</dbReference>
<gene>
    <name evidence="3" type="ORF">GCM10009765_81530</name>
</gene>
<feature type="domain" description="AMP-dependent synthetase/ligase" evidence="1">
    <location>
        <begin position="7"/>
        <end position="357"/>
    </location>
</feature>
<feature type="domain" description="AMP-binding enzyme C-terminal" evidence="2">
    <location>
        <begin position="417"/>
        <end position="495"/>
    </location>
</feature>
<dbReference type="Pfam" id="PF13193">
    <property type="entry name" value="AMP-binding_C"/>
    <property type="match status" value="1"/>
</dbReference>
<proteinExistence type="predicted"/>
<protein>
    <submittedName>
        <fullName evidence="3">Acyl-CoA synthetase</fullName>
    </submittedName>
</protein>
<keyword evidence="4" id="KW-1185">Reference proteome</keyword>
<dbReference type="PROSITE" id="PS00455">
    <property type="entry name" value="AMP_BINDING"/>
    <property type="match status" value="1"/>
</dbReference>
<dbReference type="InterPro" id="IPR045851">
    <property type="entry name" value="AMP-bd_C_sf"/>
</dbReference>
<evidence type="ECO:0000259" key="2">
    <source>
        <dbReference type="Pfam" id="PF13193"/>
    </source>
</evidence>
<dbReference type="PANTHER" id="PTHR24096">
    <property type="entry name" value="LONG-CHAIN-FATTY-ACID--COA LIGASE"/>
    <property type="match status" value="1"/>
</dbReference>
<sequence>MHLGAMAAATPDKAAVIMAGTGQTVTYGELNAASNKLAHALREAGLRQGDHIALMVENRLEFFTLAWAAQRSGLYYTAISTRLQVDEVAYIIDNCEAKVFVSSAPHAQVAVAAADRCPGLVLTVDLDASIEGFTPYQEVVSGHPETSLPDEIEGMPMLYSSGTTGRPKGIKRPITGLEMGGDPRFVALAMFFGLDNTTTYLSPAPLYHAAPLGFCMAMLRLGSTLVVMDRFDPEAFLAVVEHYRITNGQVVPTMFIRMLKLSQSVRDKYDLSSLRGVIHAAAPCPIDVKRAIIDWWGPILWEYYAGTENNGMVACDSAEWLAHPGTVGSAKVGEPHILDDNGEELPPGRPGTVYFGGGAEFEYHGDPEKTAASRDPRGRGWSTLGDIGYLDDDGFLYLTDRLAHMIISGGVNIYPQEAENILALHPKVADVAIIGVPDEEMGEVVKAVVQPASMVDAGPELAEELIAYCRDRLAHYKCPRSVDFRPDLPRLPTGKLQKRLLRDEYATGVAK</sequence>
<dbReference type="SUPFAM" id="SSF56801">
    <property type="entry name" value="Acetyl-CoA synthetase-like"/>
    <property type="match status" value="1"/>
</dbReference>
<evidence type="ECO:0000313" key="3">
    <source>
        <dbReference type="EMBL" id="GAA1720990.1"/>
    </source>
</evidence>
<dbReference type="Gene3D" id="3.40.50.12780">
    <property type="entry name" value="N-terminal domain of ligase-like"/>
    <property type="match status" value="1"/>
</dbReference>
<dbReference type="PANTHER" id="PTHR24096:SF323">
    <property type="entry name" value="BLR3536 PROTEIN"/>
    <property type="match status" value="1"/>
</dbReference>
<evidence type="ECO:0000313" key="4">
    <source>
        <dbReference type="Proteomes" id="UP001500618"/>
    </source>
</evidence>
<dbReference type="InterPro" id="IPR020845">
    <property type="entry name" value="AMP-binding_CS"/>
</dbReference>
<accession>A0ABN2J9Y5</accession>
<evidence type="ECO:0000259" key="1">
    <source>
        <dbReference type="Pfam" id="PF00501"/>
    </source>
</evidence>
<reference evidence="3 4" key="1">
    <citation type="journal article" date="2019" name="Int. J. Syst. Evol. Microbiol.">
        <title>The Global Catalogue of Microorganisms (GCM) 10K type strain sequencing project: providing services to taxonomists for standard genome sequencing and annotation.</title>
        <authorList>
            <consortium name="The Broad Institute Genomics Platform"/>
            <consortium name="The Broad Institute Genome Sequencing Center for Infectious Disease"/>
            <person name="Wu L."/>
            <person name="Ma J."/>
        </authorList>
    </citation>
    <scope>NUCLEOTIDE SEQUENCE [LARGE SCALE GENOMIC DNA]</scope>
    <source>
        <strain evidence="3 4">JCM 14718</strain>
    </source>
</reference>
<comment type="caution">
    <text evidence="3">The sequence shown here is derived from an EMBL/GenBank/DDBJ whole genome shotgun (WGS) entry which is preliminary data.</text>
</comment>
<name>A0ABN2J9Y5_9ACTN</name>
<dbReference type="InterPro" id="IPR042099">
    <property type="entry name" value="ANL_N_sf"/>
</dbReference>
<dbReference type="InterPro" id="IPR025110">
    <property type="entry name" value="AMP-bd_C"/>
</dbReference>
<dbReference type="Gene3D" id="3.30.300.30">
    <property type="match status" value="1"/>
</dbReference>